<name>A0ACC2LN60_PERAE</name>
<reference evidence="1 2" key="1">
    <citation type="journal article" date="2022" name="Hortic Res">
        <title>A haplotype resolved chromosomal level avocado genome allows analysis of novel avocado genes.</title>
        <authorList>
            <person name="Nath O."/>
            <person name="Fletcher S.J."/>
            <person name="Hayward A."/>
            <person name="Shaw L.M."/>
            <person name="Masouleh A.K."/>
            <person name="Furtado A."/>
            <person name="Henry R.J."/>
            <person name="Mitter N."/>
        </authorList>
    </citation>
    <scope>NUCLEOTIDE SEQUENCE [LARGE SCALE GENOMIC DNA]</scope>
    <source>
        <strain evidence="2">cv. Hass</strain>
    </source>
</reference>
<protein>
    <submittedName>
        <fullName evidence="1">Uncharacterized protein</fullName>
    </submittedName>
</protein>
<gene>
    <name evidence="1" type="ORF">MRB53_009157</name>
</gene>
<accession>A0ACC2LN60</accession>
<organism evidence="1 2">
    <name type="scientific">Persea americana</name>
    <name type="common">Avocado</name>
    <dbReference type="NCBI Taxonomy" id="3435"/>
    <lineage>
        <taxon>Eukaryota</taxon>
        <taxon>Viridiplantae</taxon>
        <taxon>Streptophyta</taxon>
        <taxon>Embryophyta</taxon>
        <taxon>Tracheophyta</taxon>
        <taxon>Spermatophyta</taxon>
        <taxon>Magnoliopsida</taxon>
        <taxon>Magnoliidae</taxon>
        <taxon>Laurales</taxon>
        <taxon>Lauraceae</taxon>
        <taxon>Persea</taxon>
    </lineage>
</organism>
<evidence type="ECO:0000313" key="1">
    <source>
        <dbReference type="EMBL" id="KAJ8634890.1"/>
    </source>
</evidence>
<keyword evidence="2" id="KW-1185">Reference proteome</keyword>
<evidence type="ECO:0000313" key="2">
    <source>
        <dbReference type="Proteomes" id="UP001234297"/>
    </source>
</evidence>
<proteinExistence type="predicted"/>
<dbReference type="Proteomes" id="UP001234297">
    <property type="component" value="Chromosome 3"/>
</dbReference>
<comment type="caution">
    <text evidence="1">The sequence shown here is derived from an EMBL/GenBank/DDBJ whole genome shotgun (WGS) entry which is preliminary data.</text>
</comment>
<dbReference type="EMBL" id="CM056811">
    <property type="protein sequence ID" value="KAJ8634890.1"/>
    <property type="molecule type" value="Genomic_DNA"/>
</dbReference>
<sequence>MSFMAMVTLLFSFIIILPMTQFKLTSAMAIHDPAIPNCLTKCGDVDISLPFGIGRGCFFQGFEVICNQNIPYLSSSNLQLLEILPHEVRVSSKNFIAESCFSEEKRMGQAVIQLPEESPYTISITKNMFVIIGCYAGGEVFSNGTDTSGCCPSCRGNESMVNSSRSGIGCCQVPLPLVSKNLYIEVYQLAPSITNCTYGFVVENSFTESDLYGFNMNAEISTRLGWSVEIRDWNCSAARSSLCGANTQCKDLEDEHICTCLQGYEGNPYLYGSMGCRDIDECKTSPCVLEAKCRNEVPGFRCECPIGSSGDGRKDGNGCYKKVSYIKAALGHYSTLSRSSSNKLKFNRPKLPVVHGKHSAPGLTLHSPTVLDDVMNTDLQRFEATVHRLIEHADAFVVIDAT</sequence>